<dbReference type="EMBL" id="JAQQDW010000307">
    <property type="protein sequence ID" value="MFM0109552.1"/>
    <property type="molecule type" value="Genomic_DNA"/>
</dbReference>
<sequence length="217" mass="23967">MKTRIAEIESGSEAQRNVSFLNARPFSTPLGYFSGGLMAAGYDPHEKITVAFPHFVHPPGGFKHQDRVDERTYEAWEIAAGVLEHDRPEKGGTLTSSDTKIAAADQARVKELESLGTRLQDHWEQDVSEPMRDSSGALAIRSGKADAYSVRATLQSLRADKAVFGHLSPQGQQAISRTLDKNGQVIIPNLYGYPLARHAFIPYKPYDGNYENRPNQG</sequence>
<evidence type="ECO:0000313" key="1">
    <source>
        <dbReference type="EMBL" id="MFM0109552.1"/>
    </source>
</evidence>
<keyword evidence="2" id="KW-1185">Reference proteome</keyword>
<accession>A0ACC7NQ22</accession>
<protein>
    <submittedName>
        <fullName evidence="1">Uncharacterized protein</fullName>
    </submittedName>
</protein>
<organism evidence="1 2">
    <name type="scientific">Paraburkholderia rhynchosiae</name>
    <dbReference type="NCBI Taxonomy" id="487049"/>
    <lineage>
        <taxon>Bacteria</taxon>
        <taxon>Pseudomonadati</taxon>
        <taxon>Pseudomonadota</taxon>
        <taxon>Betaproteobacteria</taxon>
        <taxon>Burkholderiales</taxon>
        <taxon>Burkholderiaceae</taxon>
        <taxon>Paraburkholderia</taxon>
    </lineage>
</organism>
<evidence type="ECO:0000313" key="2">
    <source>
        <dbReference type="Proteomes" id="UP001629235"/>
    </source>
</evidence>
<proteinExistence type="predicted"/>
<gene>
    <name evidence="1" type="ORF">PQR01_40950</name>
</gene>
<reference evidence="1 2" key="1">
    <citation type="journal article" date="2024" name="Chem. Sci.">
        <title>Discovery of megapolipeptins by genome mining of a Burkholderiales bacteria collection.</title>
        <authorList>
            <person name="Paulo B.S."/>
            <person name="Recchia M.J.J."/>
            <person name="Lee S."/>
            <person name="Fergusson C.H."/>
            <person name="Romanowski S.B."/>
            <person name="Hernandez A."/>
            <person name="Krull N."/>
            <person name="Liu D.Y."/>
            <person name="Cavanagh H."/>
            <person name="Bos A."/>
            <person name="Gray C.A."/>
            <person name="Murphy B.T."/>
            <person name="Linington R.G."/>
            <person name="Eustaquio A.S."/>
        </authorList>
    </citation>
    <scope>NUCLEOTIDE SEQUENCE [LARGE SCALE GENOMIC DNA]</scope>
    <source>
        <strain evidence="1 2">RL18-126-BIB-B</strain>
    </source>
</reference>
<feature type="non-terminal residue" evidence="1">
    <location>
        <position position="217"/>
    </location>
</feature>
<dbReference type="Proteomes" id="UP001629235">
    <property type="component" value="Unassembled WGS sequence"/>
</dbReference>
<comment type="caution">
    <text evidence="1">The sequence shown here is derived from an EMBL/GenBank/DDBJ whole genome shotgun (WGS) entry which is preliminary data.</text>
</comment>
<name>A0ACC7NQ22_9BURK</name>